<dbReference type="AlphaFoldDB" id="A0A3E1NPX7"/>
<name>A0A3E1NPX7_9BACT</name>
<dbReference type="Proteomes" id="UP000261284">
    <property type="component" value="Unassembled WGS sequence"/>
</dbReference>
<evidence type="ECO:0000313" key="2">
    <source>
        <dbReference type="Proteomes" id="UP000261284"/>
    </source>
</evidence>
<comment type="caution">
    <text evidence="1">The sequence shown here is derived from an EMBL/GenBank/DDBJ whole genome shotgun (WGS) entry which is preliminary data.</text>
</comment>
<sequence length="115" mass="12953">MRVQVKKILCYKLVATDEAREKLRTKGGPVGSINFFSAQAGFTMVNHPLTALINDMELTLQLPVINETRIEGNIDLDIVSLPLSRLRNWQLTLRANGLDLICMEVERGILMEEEA</sequence>
<organism evidence="1 2">
    <name type="scientific">Deminuibacter soli</name>
    <dbReference type="NCBI Taxonomy" id="2291815"/>
    <lineage>
        <taxon>Bacteria</taxon>
        <taxon>Pseudomonadati</taxon>
        <taxon>Bacteroidota</taxon>
        <taxon>Chitinophagia</taxon>
        <taxon>Chitinophagales</taxon>
        <taxon>Chitinophagaceae</taxon>
        <taxon>Deminuibacter</taxon>
    </lineage>
</organism>
<dbReference type="RefSeq" id="WP_116845729.1">
    <property type="nucleotide sequence ID" value="NZ_QTJU01000001.1"/>
</dbReference>
<dbReference type="EMBL" id="QTJU01000001">
    <property type="protein sequence ID" value="RFM29973.1"/>
    <property type="molecule type" value="Genomic_DNA"/>
</dbReference>
<proteinExistence type="predicted"/>
<gene>
    <name evidence="1" type="ORF">DXN05_03085</name>
</gene>
<keyword evidence="2" id="KW-1185">Reference proteome</keyword>
<protein>
    <submittedName>
        <fullName evidence="1">Uncharacterized protein</fullName>
    </submittedName>
</protein>
<reference evidence="1 2" key="1">
    <citation type="submission" date="2018-08" db="EMBL/GenBank/DDBJ databases">
        <title>Chitinophagaceae sp. K23C18032701, a novel bacterium isolated from forest soil.</title>
        <authorList>
            <person name="Wang C."/>
        </authorList>
    </citation>
    <scope>NUCLEOTIDE SEQUENCE [LARGE SCALE GENOMIC DNA]</scope>
    <source>
        <strain evidence="1 2">K23C18032701</strain>
    </source>
</reference>
<evidence type="ECO:0000313" key="1">
    <source>
        <dbReference type="EMBL" id="RFM29973.1"/>
    </source>
</evidence>
<accession>A0A3E1NPX7</accession>